<keyword evidence="3" id="KW-1185">Reference proteome</keyword>
<dbReference type="EMBL" id="CP002454">
    <property type="protein sequence ID" value="ADV66679.1"/>
    <property type="molecule type" value="Genomic_DNA"/>
</dbReference>
<feature type="transmembrane region" description="Helical" evidence="1">
    <location>
        <begin position="260"/>
        <end position="286"/>
    </location>
</feature>
<accession>E8U6J0</accession>
<feature type="transmembrane region" description="Helical" evidence="1">
    <location>
        <begin position="124"/>
        <end position="148"/>
    </location>
</feature>
<feature type="transmembrane region" description="Helical" evidence="1">
    <location>
        <begin position="40"/>
        <end position="60"/>
    </location>
</feature>
<keyword evidence="1" id="KW-0472">Membrane</keyword>
<keyword evidence="1" id="KW-1133">Transmembrane helix</keyword>
<dbReference type="Proteomes" id="UP000008635">
    <property type="component" value="Chromosome"/>
</dbReference>
<dbReference type="RefSeq" id="WP_013556184.1">
    <property type="nucleotide sequence ID" value="NC_014958.1"/>
</dbReference>
<name>E8U6J0_DEIML</name>
<reference evidence="3" key="2">
    <citation type="submission" date="2011-01" db="EMBL/GenBank/DDBJ databases">
        <title>The complete genome of Deinococcus maricopensis DSM 21211.</title>
        <authorList>
            <consortium name="US DOE Joint Genome Institute (JGI-PGF)"/>
            <person name="Lucas S."/>
            <person name="Copeland A."/>
            <person name="Lapidus A."/>
            <person name="Goodwin L."/>
            <person name="Pitluck S."/>
            <person name="Kyrpides N."/>
            <person name="Mavromatis K."/>
            <person name="Pagani I."/>
            <person name="Ivanova N."/>
            <person name="Ovchinnikova G."/>
            <person name="Zeytun A."/>
            <person name="Detter J.C."/>
            <person name="Han C."/>
            <person name="Land M."/>
            <person name="Hauser L."/>
            <person name="Markowitz V."/>
            <person name="Cheng J.-F."/>
            <person name="Hugenholtz P."/>
            <person name="Woyke T."/>
            <person name="Wu D."/>
            <person name="Pukall R."/>
            <person name="Gehrich-Schroeter G."/>
            <person name="Brambilla E."/>
            <person name="Klenk H.-P."/>
            <person name="Eisen J.A."/>
        </authorList>
    </citation>
    <scope>NUCLEOTIDE SEQUENCE [LARGE SCALE GENOMIC DNA]</scope>
    <source>
        <strain evidence="3">DSM 21211 / LMG 22137 / NRRL B-23946 / LB-34</strain>
    </source>
</reference>
<evidence type="ECO:0000313" key="3">
    <source>
        <dbReference type="Proteomes" id="UP000008635"/>
    </source>
</evidence>
<evidence type="ECO:0000313" key="2">
    <source>
        <dbReference type="EMBL" id="ADV66679.1"/>
    </source>
</evidence>
<feature type="transmembrane region" description="Helical" evidence="1">
    <location>
        <begin position="72"/>
        <end position="93"/>
    </location>
</feature>
<dbReference type="STRING" id="709986.Deima_1026"/>
<gene>
    <name evidence="2" type="ordered locus">Deima_1026</name>
</gene>
<feature type="transmembrane region" description="Helical" evidence="1">
    <location>
        <begin position="168"/>
        <end position="189"/>
    </location>
</feature>
<feature type="transmembrane region" description="Helical" evidence="1">
    <location>
        <begin position="210"/>
        <end position="240"/>
    </location>
</feature>
<dbReference type="OrthoDB" id="73778at2"/>
<organism evidence="2 3">
    <name type="scientific">Deinococcus maricopensis (strain DSM 21211 / LMG 22137 / NRRL B-23946 / LB-34)</name>
    <dbReference type="NCBI Taxonomy" id="709986"/>
    <lineage>
        <taxon>Bacteria</taxon>
        <taxon>Thermotogati</taxon>
        <taxon>Deinococcota</taxon>
        <taxon>Deinococci</taxon>
        <taxon>Deinococcales</taxon>
        <taxon>Deinococcaceae</taxon>
        <taxon>Deinococcus</taxon>
    </lineage>
</organism>
<keyword evidence="1" id="KW-0812">Transmembrane</keyword>
<protein>
    <submittedName>
        <fullName evidence="2">Uncharacterized protein</fullName>
    </submittedName>
</protein>
<proteinExistence type="predicted"/>
<dbReference type="HOGENOM" id="CLU_876389_0_0_0"/>
<evidence type="ECO:0000256" key="1">
    <source>
        <dbReference type="SAM" id="Phobius"/>
    </source>
</evidence>
<dbReference type="KEGG" id="dmr:Deima_1026"/>
<sequence>MDATVTPPTYQPPPPDLVSTRAAVHANGRQLTRWLNISRIAGVLACGVFGVLIPVGVAWALRLQGTLVGPELLLLVGTAALMFLQAALLWWVIGWTREYLTRLREWALGQPVDGARLDTLRRTLAAWLAFGQWGYMALLVLITVAAPFLMRLDPDFDFTAGESAAFTLFWLFTALASYAPAAIINWLVLGSVRRWMDTVTNRALHRGAALATPAANAVSTWFIVLLVLVGLSALSILPMLAFVPFVPLAMNETLEGAGTLAVTLILGATVLLSLAWMVLLFLLLLWSRGFALAVATVADHYAPTPVNFGAVAPKILE</sequence>
<dbReference type="AlphaFoldDB" id="E8U6J0"/>
<reference evidence="2 3" key="1">
    <citation type="journal article" date="2011" name="Stand. Genomic Sci.">
        <title>Complete genome sequence of Deinococcus maricopensis type strain (LB-34).</title>
        <authorList>
            <person name="Pukall R."/>
            <person name="Zeytun A."/>
            <person name="Lucas S."/>
            <person name="Lapidus A."/>
            <person name="Hammon N."/>
            <person name="Deshpande S."/>
            <person name="Nolan M."/>
            <person name="Cheng J.F."/>
            <person name="Pitluck S."/>
            <person name="Liolios K."/>
            <person name="Pagani I."/>
            <person name="Mikhailova N."/>
            <person name="Ivanova N."/>
            <person name="Mavromatis K."/>
            <person name="Pati A."/>
            <person name="Tapia R."/>
            <person name="Han C."/>
            <person name="Goodwin L."/>
            <person name="Chen A."/>
            <person name="Palaniappan K."/>
            <person name="Land M."/>
            <person name="Hauser L."/>
            <person name="Chang Y.J."/>
            <person name="Jeffries C.D."/>
            <person name="Brambilla E.M."/>
            <person name="Rohde M."/>
            <person name="Goker M."/>
            <person name="Detter J.C."/>
            <person name="Woyke T."/>
            <person name="Bristow J."/>
            <person name="Eisen J.A."/>
            <person name="Markowitz V."/>
            <person name="Hugenholtz P."/>
            <person name="Kyrpides N.C."/>
            <person name="Klenk H.P."/>
        </authorList>
    </citation>
    <scope>NUCLEOTIDE SEQUENCE [LARGE SCALE GENOMIC DNA]</scope>
    <source>
        <strain evidence="3">DSM 21211 / LMG 22137 / NRRL B-23946 / LB-34</strain>
    </source>
</reference>